<evidence type="ECO:0000256" key="4">
    <source>
        <dbReference type="ARBA" id="ARBA00022475"/>
    </source>
</evidence>
<evidence type="ECO:0000256" key="7">
    <source>
        <dbReference type="ARBA" id="ARBA00023136"/>
    </source>
</evidence>
<evidence type="ECO:0000256" key="2">
    <source>
        <dbReference type="ARBA" id="ARBA00009773"/>
    </source>
</evidence>
<evidence type="ECO:0000256" key="1">
    <source>
        <dbReference type="ARBA" id="ARBA00004651"/>
    </source>
</evidence>
<evidence type="ECO:0000256" key="6">
    <source>
        <dbReference type="ARBA" id="ARBA00022989"/>
    </source>
</evidence>
<evidence type="ECO:0000313" key="10">
    <source>
        <dbReference type="EMBL" id="QCY48370.1"/>
    </source>
</evidence>
<keyword evidence="6 9" id="KW-1133">Transmembrane helix</keyword>
<feature type="transmembrane region" description="Helical" evidence="9">
    <location>
        <begin position="276"/>
        <end position="300"/>
    </location>
</feature>
<sequence length="438" mass="46888">MAFFRRRTSGSRKTRVESSPLDEQAWASVERPAVTFQGLWTDPLGRLGTRCLQLLIIGVIAGLVVLGMLRLTLIVIPTLIAVILSCALWPLVIRLRRVMSPLLAAWTVFLGALLILGGIGTGLVFSVINQWPTLVEQAVEGFNQLNSTVQNVVGGLPFSIDGQQLDDAVQRVTAFITSSEFGTGALHTLTAAGSLVTGTILLLVILFFFLKDGDKIWAFFVSWTPAHFRHTWILSGDRALHTFGGYIRGTAIVAAVDTAGITLTLLILQIPLALPLGVVVFLGSFIPLVGATVVGVLATLVALVTNGPVSALIVLAAVILVNQLEGHFLQPVVMAHTLSLHPLVVLMALTAGTVLGGIVGAVVAVPLTAAGWRVVKVWTGRETSDPVPQAREDIEHVEELQEEETNAAEQEKQEAAELAEQAEELSGEQQPERPEGRD</sequence>
<evidence type="ECO:0000256" key="3">
    <source>
        <dbReference type="ARBA" id="ARBA00022448"/>
    </source>
</evidence>
<proteinExistence type="inferred from homology"/>
<dbReference type="GO" id="GO:0005886">
    <property type="term" value="C:plasma membrane"/>
    <property type="evidence" value="ECO:0007669"/>
    <property type="project" value="UniProtKB-SubCell"/>
</dbReference>
<dbReference type="KEGG" id="gcr:GcLGCM259_2663"/>
<dbReference type="PANTHER" id="PTHR21716">
    <property type="entry name" value="TRANSMEMBRANE PROTEIN"/>
    <property type="match status" value="1"/>
</dbReference>
<keyword evidence="4" id="KW-1003">Cell membrane</keyword>
<feature type="transmembrane region" description="Helical" evidence="9">
    <location>
        <begin position="344"/>
        <end position="367"/>
    </location>
</feature>
<accession>A0A5B7WYP3</accession>
<reference evidence="10 11" key="1">
    <citation type="submission" date="2018-12" db="EMBL/GenBank/DDBJ databases">
        <title>Complete Genome Sequence of Glutamicibacter creatinolyticus strain LGCM259,isolated from an abscess of a 12-year-old mare in Italy.</title>
        <authorList>
            <person name="Santos R.G."/>
            <person name="Silva A.L."/>
            <person name="Seyffert N."/>
            <person name="Castro T.L.P."/>
            <person name="Attili A.R."/>
            <person name="Rifici C."/>
            <person name="Mazzullo G."/>
            <person name="Brenig B."/>
            <person name="Venanzi F."/>
            <person name="Azevedo V."/>
        </authorList>
    </citation>
    <scope>NUCLEOTIDE SEQUENCE [LARGE SCALE GENOMIC DNA]</scope>
    <source>
        <strain evidence="10 11">LGCM 259</strain>
    </source>
</reference>
<feature type="transmembrane region" description="Helical" evidence="9">
    <location>
        <begin position="307"/>
        <end position="324"/>
    </location>
</feature>
<feature type="transmembrane region" description="Helical" evidence="9">
    <location>
        <begin position="51"/>
        <end position="68"/>
    </location>
</feature>
<dbReference type="AlphaFoldDB" id="A0A5B7WYP3"/>
<feature type="transmembrane region" description="Helical" evidence="9">
    <location>
        <begin position="246"/>
        <end position="270"/>
    </location>
</feature>
<keyword evidence="3" id="KW-0813">Transport</keyword>
<feature type="region of interest" description="Disordered" evidence="8">
    <location>
        <begin position="399"/>
        <end position="438"/>
    </location>
</feature>
<dbReference type="Proteomes" id="UP000307000">
    <property type="component" value="Chromosome"/>
</dbReference>
<keyword evidence="11" id="KW-1185">Reference proteome</keyword>
<feature type="transmembrane region" description="Helical" evidence="9">
    <location>
        <begin position="74"/>
        <end position="92"/>
    </location>
</feature>
<keyword evidence="7 9" id="KW-0472">Membrane</keyword>
<name>A0A5B7WYP3_9MICC</name>
<organism evidence="10 11">
    <name type="scientific">Glutamicibacter creatinolyticus</name>
    <dbReference type="NCBI Taxonomy" id="162496"/>
    <lineage>
        <taxon>Bacteria</taxon>
        <taxon>Bacillati</taxon>
        <taxon>Actinomycetota</taxon>
        <taxon>Actinomycetes</taxon>
        <taxon>Micrococcales</taxon>
        <taxon>Micrococcaceae</taxon>
        <taxon>Glutamicibacter</taxon>
    </lineage>
</organism>
<gene>
    <name evidence="10" type="ORF">GcLGCM259_2663</name>
</gene>
<feature type="transmembrane region" description="Helical" evidence="9">
    <location>
        <begin position="104"/>
        <end position="128"/>
    </location>
</feature>
<protein>
    <submittedName>
        <fullName evidence="10">AI-2 transport protein TqsA</fullName>
    </submittedName>
</protein>
<comment type="similarity">
    <text evidence="2">Belongs to the autoinducer-2 exporter (AI-2E) (TC 2.A.86) family.</text>
</comment>
<feature type="transmembrane region" description="Helical" evidence="9">
    <location>
        <begin position="189"/>
        <end position="210"/>
    </location>
</feature>
<comment type="subcellular location">
    <subcellularLocation>
        <location evidence="1">Cell membrane</location>
        <topology evidence="1">Multi-pass membrane protein</topology>
    </subcellularLocation>
</comment>
<evidence type="ECO:0000256" key="5">
    <source>
        <dbReference type="ARBA" id="ARBA00022692"/>
    </source>
</evidence>
<dbReference type="Pfam" id="PF01594">
    <property type="entry name" value="AI-2E_transport"/>
    <property type="match status" value="1"/>
</dbReference>
<dbReference type="GO" id="GO:0055085">
    <property type="term" value="P:transmembrane transport"/>
    <property type="evidence" value="ECO:0007669"/>
    <property type="project" value="TreeGrafter"/>
</dbReference>
<dbReference type="PANTHER" id="PTHR21716:SF53">
    <property type="entry name" value="PERMEASE PERM-RELATED"/>
    <property type="match status" value="1"/>
</dbReference>
<evidence type="ECO:0000313" key="11">
    <source>
        <dbReference type="Proteomes" id="UP000307000"/>
    </source>
</evidence>
<keyword evidence="5 9" id="KW-0812">Transmembrane</keyword>
<dbReference type="EMBL" id="CP034412">
    <property type="protein sequence ID" value="QCY48370.1"/>
    <property type="molecule type" value="Genomic_DNA"/>
</dbReference>
<evidence type="ECO:0000256" key="9">
    <source>
        <dbReference type="SAM" id="Phobius"/>
    </source>
</evidence>
<dbReference type="InterPro" id="IPR002549">
    <property type="entry name" value="AI-2E-like"/>
</dbReference>
<evidence type="ECO:0000256" key="8">
    <source>
        <dbReference type="SAM" id="MobiDB-lite"/>
    </source>
</evidence>